<dbReference type="PANTHER" id="PTHR47074:SF78">
    <property type="entry name" value="GB|AAF30348.1-RELATED"/>
    <property type="match status" value="1"/>
</dbReference>
<dbReference type="Gramene" id="CDY44327">
    <property type="protein sequence ID" value="CDY44327"/>
    <property type="gene ID" value="GSBRNA2T00079970001"/>
</dbReference>
<dbReference type="PaxDb" id="3708-A0A078I2Q3"/>
<reference evidence="2" key="3">
    <citation type="submission" date="2021-01" db="EMBL/GenBank/DDBJ databases">
        <authorList>
            <consortium name="Genoscope - CEA"/>
            <person name="William W."/>
        </authorList>
    </citation>
    <scope>NUCLEOTIDE SEQUENCE</scope>
</reference>
<dbReference type="InterPro" id="IPR052929">
    <property type="entry name" value="RNase_H-like_EbsB-rel"/>
</dbReference>
<dbReference type="EMBL" id="LK032586">
    <property type="protein sequence ID" value="CDY44327.1"/>
    <property type="molecule type" value="Genomic_DNA"/>
</dbReference>
<accession>A0A078I2Q3</accession>
<feature type="domain" description="RNase H type-1" evidence="1">
    <location>
        <begin position="32"/>
        <end position="98"/>
    </location>
</feature>
<dbReference type="CDD" id="cd06222">
    <property type="entry name" value="RNase_H_like"/>
    <property type="match status" value="1"/>
</dbReference>
<dbReference type="Pfam" id="PF13456">
    <property type="entry name" value="RVT_3"/>
    <property type="match status" value="1"/>
</dbReference>
<evidence type="ECO:0000313" key="4">
    <source>
        <dbReference type="Proteomes" id="UP000028999"/>
    </source>
</evidence>
<evidence type="ECO:0000259" key="1">
    <source>
        <dbReference type="Pfam" id="PF13456"/>
    </source>
</evidence>
<dbReference type="AlphaFoldDB" id="A0A078I2Q3"/>
<proteinExistence type="predicted"/>
<evidence type="ECO:0000313" key="3">
    <source>
        <dbReference type="EMBL" id="CDY44327.1"/>
    </source>
</evidence>
<dbReference type="InterPro" id="IPR044730">
    <property type="entry name" value="RNase_H-like_dom_plant"/>
</dbReference>
<dbReference type="EMBL" id="HG994369">
    <property type="protein sequence ID" value="CAF1931507.1"/>
    <property type="molecule type" value="Genomic_DNA"/>
</dbReference>
<evidence type="ECO:0000313" key="2">
    <source>
        <dbReference type="EMBL" id="CAF1931507.1"/>
    </source>
</evidence>
<dbReference type="PANTHER" id="PTHR47074">
    <property type="entry name" value="BNAC02G40300D PROTEIN"/>
    <property type="match status" value="1"/>
</dbReference>
<dbReference type="InterPro" id="IPR012337">
    <property type="entry name" value="RNaseH-like_sf"/>
</dbReference>
<dbReference type="SUPFAM" id="SSF53098">
    <property type="entry name" value="Ribonuclease H-like"/>
    <property type="match status" value="1"/>
</dbReference>
<keyword evidence="4" id="KW-1185">Reference proteome</keyword>
<protein>
    <submittedName>
        <fullName evidence="2">(rape) hypothetical protein</fullName>
    </submittedName>
    <submittedName>
        <fullName evidence="3">BnaC05g30660D protein</fullName>
    </submittedName>
</protein>
<dbReference type="InterPro" id="IPR002156">
    <property type="entry name" value="RNaseH_domain"/>
</dbReference>
<dbReference type="GO" id="GO:0003676">
    <property type="term" value="F:nucleic acid binding"/>
    <property type="evidence" value="ECO:0007669"/>
    <property type="project" value="InterPro"/>
</dbReference>
<dbReference type="Proteomes" id="UP000028999">
    <property type="component" value="Unassembled WGS sequence"/>
</dbReference>
<reference evidence="3 4" key="1">
    <citation type="journal article" date="2014" name="Science">
        <title>Plant genetics. Early allopolyploid evolution in the post-Neolithic Brassica napus oilseed genome.</title>
        <authorList>
            <person name="Chalhoub B."/>
            <person name="Denoeud F."/>
            <person name="Liu S."/>
            <person name="Parkin I.A."/>
            <person name="Tang H."/>
            <person name="Wang X."/>
            <person name="Chiquet J."/>
            <person name="Belcram H."/>
            <person name="Tong C."/>
            <person name="Samans B."/>
            <person name="Correa M."/>
            <person name="Da Silva C."/>
            <person name="Just J."/>
            <person name="Falentin C."/>
            <person name="Koh C.S."/>
            <person name="Le Clainche I."/>
            <person name="Bernard M."/>
            <person name="Bento P."/>
            <person name="Noel B."/>
            <person name="Labadie K."/>
            <person name="Alberti A."/>
            <person name="Charles M."/>
            <person name="Arnaud D."/>
            <person name="Guo H."/>
            <person name="Daviaud C."/>
            <person name="Alamery S."/>
            <person name="Jabbari K."/>
            <person name="Zhao M."/>
            <person name="Edger P.P."/>
            <person name="Chelaifa H."/>
            <person name="Tack D."/>
            <person name="Lassalle G."/>
            <person name="Mestiri I."/>
            <person name="Schnel N."/>
            <person name="Le Paslier M.C."/>
            <person name="Fan G."/>
            <person name="Renault V."/>
            <person name="Bayer P.E."/>
            <person name="Golicz A.A."/>
            <person name="Manoli S."/>
            <person name="Lee T.H."/>
            <person name="Thi V.H."/>
            <person name="Chalabi S."/>
            <person name="Hu Q."/>
            <person name="Fan C."/>
            <person name="Tollenaere R."/>
            <person name="Lu Y."/>
            <person name="Battail C."/>
            <person name="Shen J."/>
            <person name="Sidebottom C.H."/>
            <person name="Wang X."/>
            <person name="Canaguier A."/>
            <person name="Chauveau A."/>
            <person name="Berard A."/>
            <person name="Deniot G."/>
            <person name="Guan M."/>
            <person name="Liu Z."/>
            <person name="Sun F."/>
            <person name="Lim Y.P."/>
            <person name="Lyons E."/>
            <person name="Town C.D."/>
            <person name="Bancroft I."/>
            <person name="Wang X."/>
            <person name="Meng J."/>
            <person name="Ma J."/>
            <person name="Pires J.C."/>
            <person name="King G.J."/>
            <person name="Brunel D."/>
            <person name="Delourme R."/>
            <person name="Renard M."/>
            <person name="Aury J.M."/>
            <person name="Adams K.L."/>
            <person name="Batley J."/>
            <person name="Snowdon R.J."/>
            <person name="Tost J."/>
            <person name="Edwards D."/>
            <person name="Zhou Y."/>
            <person name="Hua W."/>
            <person name="Sharpe A.G."/>
            <person name="Paterson A.H."/>
            <person name="Guan C."/>
            <person name="Wincker P."/>
        </authorList>
    </citation>
    <scope>NUCLEOTIDE SEQUENCE [LARGE SCALE GENOMIC DNA]</scope>
    <source>
        <strain evidence="4">cv. Darmor-bzh</strain>
    </source>
</reference>
<name>A0A078I2Q3_BRANA</name>
<sequence length="99" mass="11670">MQTQDQAWKRPRVGYHKCNFDGSSMNATSFAGQALGNMILNAMEAEFQTLIIAMQHCWSLTYTKVIFEGDNQKMMDILNNKVLHFGMYNWTREVRWWSR</sequence>
<dbReference type="GO" id="GO:0004523">
    <property type="term" value="F:RNA-DNA hybrid ribonuclease activity"/>
    <property type="evidence" value="ECO:0007669"/>
    <property type="project" value="InterPro"/>
</dbReference>
<dbReference type="OMA" id="LLMAIQF"/>
<reference evidence="3" key="2">
    <citation type="submission" date="2014-06" db="EMBL/GenBank/DDBJ databases">
        <authorList>
            <person name="Genoscope - CEA"/>
        </authorList>
    </citation>
    <scope>NUCLEOTIDE SEQUENCE</scope>
</reference>
<organism evidence="3 4">
    <name type="scientific">Brassica napus</name>
    <name type="common">Rape</name>
    <dbReference type="NCBI Taxonomy" id="3708"/>
    <lineage>
        <taxon>Eukaryota</taxon>
        <taxon>Viridiplantae</taxon>
        <taxon>Streptophyta</taxon>
        <taxon>Embryophyta</taxon>
        <taxon>Tracheophyta</taxon>
        <taxon>Spermatophyta</taxon>
        <taxon>Magnoliopsida</taxon>
        <taxon>eudicotyledons</taxon>
        <taxon>Gunneridae</taxon>
        <taxon>Pentapetalae</taxon>
        <taxon>rosids</taxon>
        <taxon>malvids</taxon>
        <taxon>Brassicales</taxon>
        <taxon>Brassicaceae</taxon>
        <taxon>Brassiceae</taxon>
        <taxon>Brassica</taxon>
    </lineage>
</organism>
<dbReference type="Proteomes" id="UP001295469">
    <property type="component" value="Chromosome C05"/>
</dbReference>
<gene>
    <name evidence="3" type="primary">BnaC05g30660D</name>
    <name evidence="2" type="ORF">DARMORV10_C05P41910.1</name>
    <name evidence="3" type="ORF">GSBRNA2T00079970001</name>
</gene>